<dbReference type="CDD" id="cd03396">
    <property type="entry name" value="PAP2_like_6"/>
    <property type="match status" value="1"/>
</dbReference>
<evidence type="ECO:0000313" key="4">
    <source>
        <dbReference type="Proteomes" id="UP000031643"/>
    </source>
</evidence>
<reference evidence="3 4" key="1">
    <citation type="submission" date="2014-09" db="EMBL/GenBank/DDBJ databases">
        <title>Genome sequencing of Methyloceanibacter caenitepidi Gela4.</title>
        <authorList>
            <person name="Takeuchi M."/>
            <person name="Susumu S."/>
            <person name="Kamagata Y."/>
            <person name="Oshima K."/>
            <person name="Hattori M."/>
            <person name="Iwasaki W."/>
        </authorList>
    </citation>
    <scope>NUCLEOTIDE SEQUENCE [LARGE SCALE GENOMIC DNA]</scope>
    <source>
        <strain evidence="3 4">Gela4</strain>
    </source>
</reference>
<organism evidence="3 4">
    <name type="scientific">Methyloceanibacter caenitepidi</name>
    <dbReference type="NCBI Taxonomy" id="1384459"/>
    <lineage>
        <taxon>Bacteria</taxon>
        <taxon>Pseudomonadati</taxon>
        <taxon>Pseudomonadota</taxon>
        <taxon>Alphaproteobacteria</taxon>
        <taxon>Hyphomicrobiales</taxon>
        <taxon>Hyphomicrobiaceae</taxon>
        <taxon>Methyloceanibacter</taxon>
    </lineage>
</organism>
<keyword evidence="1" id="KW-1133">Transmembrane helix</keyword>
<name>A0A0A8JY77_9HYPH</name>
<feature type="transmembrane region" description="Helical" evidence="1">
    <location>
        <begin position="89"/>
        <end position="109"/>
    </location>
</feature>
<dbReference type="KEGG" id="mcg:GL4_0283"/>
<evidence type="ECO:0000259" key="2">
    <source>
        <dbReference type="Pfam" id="PF01569"/>
    </source>
</evidence>
<accession>A0A0A8JY77</accession>
<sequence length="274" mass="30005">MARRLLLATLALGLILGLIFAIFPEIDLWAASLFYDPQTGRFPMARDEDWERVRNLAYWVPYLLVAPSLFVLIRKFVFPRTKMVIAPSVALFLVGSFIAGPGVLTNLVLKDNWGRPRPNQVEQFGGKADFEPWWRPGGACHRNCSFVSGEGSLAFWTVAPAMLAPPAARPFTVGAAVLYGISVGGLRVTFGRHFLSDVLFAGIFTVGMLLLFYYLLLAPGRRNDARLEAQLDRVAFALHRGIAALLAGIGTGLARLGAGLRHSGQALLRRADPD</sequence>
<dbReference type="SUPFAM" id="SSF48317">
    <property type="entry name" value="Acid phosphatase/Vanadium-dependent haloperoxidase"/>
    <property type="match status" value="1"/>
</dbReference>
<evidence type="ECO:0000313" key="3">
    <source>
        <dbReference type="EMBL" id="BAQ15753.1"/>
    </source>
</evidence>
<dbReference type="EMBL" id="AP014648">
    <property type="protein sequence ID" value="BAQ15753.1"/>
    <property type="molecule type" value="Genomic_DNA"/>
</dbReference>
<dbReference type="HOGENOM" id="CLU_070327_1_0_5"/>
<keyword evidence="1" id="KW-0472">Membrane</keyword>
<evidence type="ECO:0000256" key="1">
    <source>
        <dbReference type="SAM" id="Phobius"/>
    </source>
</evidence>
<proteinExistence type="predicted"/>
<dbReference type="Proteomes" id="UP000031643">
    <property type="component" value="Chromosome"/>
</dbReference>
<dbReference type="InterPro" id="IPR000326">
    <property type="entry name" value="PAP2/HPO"/>
</dbReference>
<feature type="transmembrane region" description="Helical" evidence="1">
    <location>
        <begin position="198"/>
        <end position="217"/>
    </location>
</feature>
<dbReference type="RefSeq" id="WP_052464035.1">
    <property type="nucleotide sequence ID" value="NZ_AP014648.1"/>
</dbReference>
<feature type="transmembrane region" description="Helical" evidence="1">
    <location>
        <begin position="167"/>
        <end position="186"/>
    </location>
</feature>
<feature type="domain" description="Phosphatidic acid phosphatase type 2/haloperoxidase" evidence="2">
    <location>
        <begin position="96"/>
        <end position="216"/>
    </location>
</feature>
<keyword evidence="1" id="KW-0812">Transmembrane</keyword>
<dbReference type="Pfam" id="PF01569">
    <property type="entry name" value="PAP2"/>
    <property type="match status" value="1"/>
</dbReference>
<dbReference type="STRING" id="1384459.GL4_0283"/>
<protein>
    <submittedName>
        <fullName evidence="3">Hypothetical membrane protein</fullName>
    </submittedName>
</protein>
<dbReference type="InterPro" id="IPR036938">
    <property type="entry name" value="PAP2/HPO_sf"/>
</dbReference>
<feature type="transmembrane region" description="Helical" evidence="1">
    <location>
        <begin position="237"/>
        <end position="260"/>
    </location>
</feature>
<gene>
    <name evidence="3" type="ORF">GL4_0283</name>
</gene>
<keyword evidence="4" id="KW-1185">Reference proteome</keyword>
<feature type="transmembrane region" description="Helical" evidence="1">
    <location>
        <begin position="56"/>
        <end position="77"/>
    </location>
</feature>
<dbReference type="Gene3D" id="1.20.144.10">
    <property type="entry name" value="Phosphatidic acid phosphatase type 2/haloperoxidase"/>
    <property type="match status" value="1"/>
</dbReference>
<dbReference type="OrthoDB" id="9813524at2"/>
<dbReference type="AlphaFoldDB" id="A0A0A8JY77"/>